<dbReference type="Gene3D" id="3.20.80.10">
    <property type="entry name" value="Regulatory factor, effector binding domain"/>
    <property type="match status" value="1"/>
</dbReference>
<evidence type="ECO:0000313" key="6">
    <source>
        <dbReference type="EMBL" id="ERJ12701.1"/>
    </source>
</evidence>
<dbReference type="InterPro" id="IPR047057">
    <property type="entry name" value="MerR_fam"/>
</dbReference>
<dbReference type="GO" id="GO:0003677">
    <property type="term" value="F:DNA binding"/>
    <property type="evidence" value="ECO:0007669"/>
    <property type="project" value="UniProtKB-KW"/>
</dbReference>
<evidence type="ECO:0000256" key="4">
    <source>
        <dbReference type="ARBA" id="ARBA00023163"/>
    </source>
</evidence>
<dbReference type="CDD" id="cd00592">
    <property type="entry name" value="HTH_MerR-like"/>
    <property type="match status" value="1"/>
</dbReference>
<evidence type="ECO:0000313" key="7">
    <source>
        <dbReference type="Proteomes" id="UP000005707"/>
    </source>
</evidence>
<evidence type="ECO:0000259" key="5">
    <source>
        <dbReference type="PROSITE" id="PS50937"/>
    </source>
</evidence>
<comment type="caution">
    <text evidence="6">The sequence shown here is derived from an EMBL/GenBank/DDBJ whole genome shotgun (WGS) entry which is preliminary data.</text>
</comment>
<dbReference type="Pfam" id="PF14526">
    <property type="entry name" value="Cass2"/>
    <property type="match status" value="1"/>
</dbReference>
<dbReference type="EMBL" id="AFNU02000003">
    <property type="protein sequence ID" value="ERJ12701.1"/>
    <property type="molecule type" value="Genomic_DNA"/>
</dbReference>
<dbReference type="PROSITE" id="PS50937">
    <property type="entry name" value="HTH_MERR_2"/>
    <property type="match status" value="1"/>
</dbReference>
<dbReference type="PANTHER" id="PTHR30204:SF69">
    <property type="entry name" value="MERR-FAMILY TRANSCRIPTIONAL REGULATOR"/>
    <property type="match status" value="1"/>
</dbReference>
<keyword evidence="1" id="KW-0678">Repressor</keyword>
<feature type="domain" description="HTH merR-type" evidence="5">
    <location>
        <begin position="4"/>
        <end position="73"/>
    </location>
</feature>
<dbReference type="SUPFAM" id="SSF55136">
    <property type="entry name" value="Probable bacterial effector-binding domain"/>
    <property type="match status" value="1"/>
</dbReference>
<sequence>MSHLIQIGYLCKRLGTTSRSVRYYEEMGLITSIRPYENNYRYFDNENYIKLKIILFLRSLDISIQDISDVLKHSDLRKFIEVLQSRTYEINHDIEALSNLKDYIHNILEILDLSKHEGLVSLIEMIPVDDHEAVGKTLYKEAFSMVRQHIQALKDNDVKIVKLPDMKVAYVNSGMTKNPEGKAITEMMEHVRKYNLYKRDDLRFFGFDHPAPKSNDFDNEVYGYEMWMKLPKDYSLDTGMEIKNIEGGLYATVSFAFSSGTEMIPKRWQQLIKWVNNSKYEQRDAQWLEEYMCRFDGEGQDEYDHLEFYLPIK</sequence>
<name>F7Q0F3_9MOLU</name>
<dbReference type="InterPro" id="IPR009061">
    <property type="entry name" value="DNA-bd_dom_put_sf"/>
</dbReference>
<accession>F7Q0F3</accession>
<evidence type="ECO:0000256" key="2">
    <source>
        <dbReference type="ARBA" id="ARBA00023015"/>
    </source>
</evidence>
<dbReference type="Pfam" id="PF13411">
    <property type="entry name" value="MerR_1"/>
    <property type="match status" value="1"/>
</dbReference>
<dbReference type="RefSeq" id="WP_008825889.1">
    <property type="nucleotide sequence ID" value="NZ_AFNU02000003.1"/>
</dbReference>
<dbReference type="AlphaFoldDB" id="F7Q0F3"/>
<dbReference type="InterPro" id="IPR029441">
    <property type="entry name" value="Cass2"/>
</dbReference>
<dbReference type="Proteomes" id="UP000005707">
    <property type="component" value="Unassembled WGS sequence"/>
</dbReference>
<dbReference type="GO" id="GO:0003700">
    <property type="term" value="F:DNA-binding transcription factor activity"/>
    <property type="evidence" value="ECO:0007669"/>
    <property type="project" value="InterPro"/>
</dbReference>
<protein>
    <submittedName>
        <fullName evidence="6">MerR-family transcriptional regulator protein</fullName>
    </submittedName>
</protein>
<keyword evidence="2" id="KW-0805">Transcription regulation</keyword>
<organism evidence="6 7">
    <name type="scientific">Haloplasma contractile SSD-17B</name>
    <dbReference type="NCBI Taxonomy" id="1033810"/>
    <lineage>
        <taxon>Bacteria</taxon>
        <taxon>Bacillati</taxon>
        <taxon>Mycoplasmatota</taxon>
        <taxon>Mollicutes</taxon>
        <taxon>Haloplasmatales</taxon>
        <taxon>Haloplasmataceae</taxon>
        <taxon>Haloplasma</taxon>
    </lineage>
</organism>
<dbReference type="SMART" id="SM00871">
    <property type="entry name" value="AraC_E_bind"/>
    <property type="match status" value="1"/>
</dbReference>
<proteinExistence type="predicted"/>
<dbReference type="STRING" id="1033810.HLPCO_001041"/>
<evidence type="ECO:0000256" key="1">
    <source>
        <dbReference type="ARBA" id="ARBA00022491"/>
    </source>
</evidence>
<reference evidence="6 7" key="2">
    <citation type="journal article" date="2013" name="PLoS ONE">
        <title>INDIGO - INtegrated Data Warehouse of MIcrobial GenOmes with Examples from the Red Sea Extremophiles.</title>
        <authorList>
            <person name="Alam I."/>
            <person name="Antunes A."/>
            <person name="Kamau A.A."/>
            <person name="Ba Alawi W."/>
            <person name="Kalkatawi M."/>
            <person name="Stingl U."/>
            <person name="Bajic V.B."/>
        </authorList>
    </citation>
    <scope>NUCLEOTIDE SEQUENCE [LARGE SCALE GENOMIC DNA]</scope>
    <source>
        <strain evidence="6 7">SSD-17B</strain>
    </source>
</reference>
<dbReference type="eggNOG" id="COG0789">
    <property type="taxonomic scope" value="Bacteria"/>
</dbReference>
<gene>
    <name evidence="6" type="ORF">HLPCO_001041</name>
</gene>
<dbReference type="InterPro" id="IPR011256">
    <property type="entry name" value="Reg_factor_effector_dom_sf"/>
</dbReference>
<evidence type="ECO:0000256" key="3">
    <source>
        <dbReference type="ARBA" id="ARBA00023125"/>
    </source>
</evidence>
<dbReference type="OrthoDB" id="9811174at2"/>
<dbReference type="FunCoup" id="F7Q0F3">
    <property type="interactions" value="12"/>
</dbReference>
<dbReference type="SUPFAM" id="SSF46955">
    <property type="entry name" value="Putative DNA-binding domain"/>
    <property type="match status" value="1"/>
</dbReference>
<dbReference type="SMART" id="SM00422">
    <property type="entry name" value="HTH_MERR"/>
    <property type="match status" value="1"/>
</dbReference>
<keyword evidence="7" id="KW-1185">Reference proteome</keyword>
<dbReference type="InterPro" id="IPR010499">
    <property type="entry name" value="AraC_E-bd"/>
</dbReference>
<dbReference type="InterPro" id="IPR000551">
    <property type="entry name" value="MerR-type_HTH_dom"/>
</dbReference>
<reference evidence="6 7" key="1">
    <citation type="journal article" date="2011" name="J. Bacteriol.">
        <title>Genome sequence of Haloplasma contractile, an unusual contractile bacterium from a deep-sea anoxic brine lake.</title>
        <authorList>
            <person name="Antunes A."/>
            <person name="Alam I."/>
            <person name="El Dorry H."/>
            <person name="Siam R."/>
            <person name="Robertson A."/>
            <person name="Bajic V.B."/>
            <person name="Stingl U."/>
        </authorList>
    </citation>
    <scope>NUCLEOTIDE SEQUENCE [LARGE SCALE GENOMIC DNA]</scope>
    <source>
        <strain evidence="6 7">SSD-17B</strain>
    </source>
</reference>
<keyword evidence="3" id="KW-0238">DNA-binding</keyword>
<keyword evidence="4" id="KW-0804">Transcription</keyword>
<dbReference type="Gene3D" id="1.10.1660.10">
    <property type="match status" value="1"/>
</dbReference>
<dbReference type="PANTHER" id="PTHR30204">
    <property type="entry name" value="REDOX-CYCLING DRUG-SENSING TRANSCRIPTIONAL ACTIVATOR SOXR"/>
    <property type="match status" value="1"/>
</dbReference>
<dbReference type="InParanoid" id="F7Q0F3"/>